<feature type="domain" description="GST C-terminal" evidence="2">
    <location>
        <begin position="81"/>
        <end position="204"/>
    </location>
</feature>
<dbReference type="FunFam" id="3.40.30.10:FF:000189">
    <property type="entry name" value="Glutathione S-Transferase"/>
    <property type="match status" value="1"/>
</dbReference>
<dbReference type="Pfam" id="PF02798">
    <property type="entry name" value="GST_N"/>
    <property type="match status" value="2"/>
</dbReference>
<dbReference type="PROSITE" id="PS50404">
    <property type="entry name" value="GST_NTER"/>
    <property type="match status" value="2"/>
</dbReference>
<organism evidence="3 4">
    <name type="scientific">Patiria miniata</name>
    <name type="common">Bat star</name>
    <name type="synonym">Asterina miniata</name>
    <dbReference type="NCBI Taxonomy" id="46514"/>
    <lineage>
        <taxon>Eukaryota</taxon>
        <taxon>Metazoa</taxon>
        <taxon>Echinodermata</taxon>
        <taxon>Eleutherozoa</taxon>
        <taxon>Asterozoa</taxon>
        <taxon>Asteroidea</taxon>
        <taxon>Valvatacea</taxon>
        <taxon>Valvatida</taxon>
        <taxon>Asterinidae</taxon>
        <taxon>Patiria</taxon>
    </lineage>
</organism>
<keyword evidence="4" id="KW-1185">Reference proteome</keyword>
<evidence type="ECO:0000259" key="2">
    <source>
        <dbReference type="PROSITE" id="PS50405"/>
    </source>
</evidence>
<dbReference type="FunFam" id="1.20.1050.10:FF:000030">
    <property type="entry name" value="Glutathione S-transferase S1"/>
    <property type="match status" value="2"/>
</dbReference>
<dbReference type="InterPro" id="IPR036282">
    <property type="entry name" value="Glutathione-S-Trfase_C_sf"/>
</dbReference>
<dbReference type="FunFam" id="3.40.30.10:FF:000035">
    <property type="entry name" value="hematopoietic prostaglandin D synthase"/>
    <property type="match status" value="1"/>
</dbReference>
<accession>A0A914ACD1</accession>
<dbReference type="SUPFAM" id="SSF47616">
    <property type="entry name" value="GST C-terminal domain-like"/>
    <property type="match status" value="2"/>
</dbReference>
<dbReference type="InterPro" id="IPR004045">
    <property type="entry name" value="Glutathione_S-Trfase_N"/>
</dbReference>
<evidence type="ECO:0000313" key="4">
    <source>
        <dbReference type="Proteomes" id="UP000887568"/>
    </source>
</evidence>
<dbReference type="CDD" id="cd03192">
    <property type="entry name" value="GST_C_Sigma_like"/>
    <property type="match status" value="2"/>
</dbReference>
<dbReference type="PROSITE" id="PS50405">
    <property type="entry name" value="GST_CTER"/>
    <property type="match status" value="2"/>
</dbReference>
<dbReference type="SUPFAM" id="SSF52833">
    <property type="entry name" value="Thioredoxin-like"/>
    <property type="match status" value="2"/>
</dbReference>
<proteinExistence type="predicted"/>
<evidence type="ECO:0008006" key="5">
    <source>
        <dbReference type="Google" id="ProtNLM"/>
    </source>
</evidence>
<evidence type="ECO:0000259" key="1">
    <source>
        <dbReference type="PROSITE" id="PS50404"/>
    </source>
</evidence>
<dbReference type="GO" id="GO:0006749">
    <property type="term" value="P:glutathione metabolic process"/>
    <property type="evidence" value="ECO:0007669"/>
    <property type="project" value="TreeGrafter"/>
</dbReference>
<dbReference type="AlphaFoldDB" id="A0A914ACD1"/>
<dbReference type="Pfam" id="PF14497">
    <property type="entry name" value="GST_C_3"/>
    <property type="match status" value="2"/>
</dbReference>
<dbReference type="PANTHER" id="PTHR11571">
    <property type="entry name" value="GLUTATHIONE S-TRANSFERASE"/>
    <property type="match status" value="1"/>
</dbReference>
<dbReference type="EnsemblMetazoa" id="XM_038205071.1">
    <property type="protein sequence ID" value="XP_038060999.1"/>
    <property type="gene ID" value="LOC119731798"/>
</dbReference>
<dbReference type="InterPro" id="IPR010987">
    <property type="entry name" value="Glutathione-S-Trfase_C-like"/>
</dbReference>
<dbReference type="InterPro" id="IPR040079">
    <property type="entry name" value="Glutathione_S-Trfase"/>
</dbReference>
<dbReference type="CDD" id="cd03039">
    <property type="entry name" value="GST_N_Sigma_like"/>
    <property type="match status" value="2"/>
</dbReference>
<dbReference type="GeneID" id="119731798"/>
<dbReference type="Proteomes" id="UP000887568">
    <property type="component" value="Unplaced"/>
</dbReference>
<feature type="domain" description="GST N-terminal" evidence="1">
    <location>
        <begin position="227"/>
        <end position="304"/>
    </location>
</feature>
<dbReference type="InterPro" id="IPR004046">
    <property type="entry name" value="GST_C"/>
</dbReference>
<name>A0A914ACD1_PATMI</name>
<dbReference type="OMA" id="KEWYSLP"/>
<dbReference type="InterPro" id="IPR036249">
    <property type="entry name" value="Thioredoxin-like_sf"/>
</dbReference>
<dbReference type="SFLD" id="SFLDG01205">
    <property type="entry name" value="AMPS.1"/>
    <property type="match status" value="2"/>
</dbReference>
<dbReference type="RefSeq" id="XP_038060999.1">
    <property type="nucleotide sequence ID" value="XM_038205071.1"/>
</dbReference>
<sequence>MPSYKLTYFDIRGLAETARMLFVLAGEKFEDVRLTSETWPAVKPTTPYGQLPLLEVDGKMLAQSKAIYYYLAREFKLYGADNWESAAIDMVGELLSDMMKQFSSYRFEKDEAKKAEFKTKFDEALPVGLERLEGALKKNKGGDGFFVGDKISLADIQVFNSFEYVVQYDAAALDKYPKLKAWQARVAASEKLAPYLAKRKVTEMARELVHLILFLVQFLRIATITMPSYKLTYFDLRGRAEPIRMLFTVAGVPFEDVRVQSADWPAMKAKTPFGQMPMLETDGKVLPQTRAILYYVARELKLYGASNWESALIDVVGELMFDLKKPFAETILFEKDEAVKAANVKKFIGETSPPILAKLEEQLKKNKGGDGFFVGDKISLADVMFFADIDWMPFKDEPNFVAKYPKLKALRARLAADKKMAAYLAKRKQTPF</sequence>
<reference evidence="3" key="1">
    <citation type="submission" date="2022-11" db="UniProtKB">
        <authorList>
            <consortium name="EnsemblMetazoa"/>
        </authorList>
    </citation>
    <scope>IDENTIFICATION</scope>
</reference>
<feature type="domain" description="GST N-terminal" evidence="1">
    <location>
        <begin position="2"/>
        <end position="79"/>
    </location>
</feature>
<dbReference type="GO" id="GO:0004364">
    <property type="term" value="F:glutathione transferase activity"/>
    <property type="evidence" value="ECO:0007669"/>
    <property type="project" value="TreeGrafter"/>
</dbReference>
<dbReference type="OrthoDB" id="414243at2759"/>
<dbReference type="Gene3D" id="1.20.1050.10">
    <property type="match status" value="2"/>
</dbReference>
<dbReference type="PANTHER" id="PTHR11571:SF150">
    <property type="entry name" value="GLUTATHIONE S-TRANSFERASE"/>
    <property type="match status" value="1"/>
</dbReference>
<protein>
    <recommendedName>
        <fullName evidence="5">Glutathione transferase</fullName>
    </recommendedName>
</protein>
<dbReference type="InterPro" id="IPR050213">
    <property type="entry name" value="GST_superfamily"/>
</dbReference>
<dbReference type="Gene3D" id="3.40.30.10">
    <property type="entry name" value="Glutaredoxin"/>
    <property type="match status" value="2"/>
</dbReference>
<feature type="domain" description="GST C-terminal" evidence="2">
    <location>
        <begin position="306"/>
        <end position="432"/>
    </location>
</feature>
<evidence type="ECO:0000313" key="3">
    <source>
        <dbReference type="EnsemblMetazoa" id="XP_038060999.1"/>
    </source>
</evidence>
<dbReference type="SFLD" id="SFLDG00363">
    <property type="entry name" value="AMPS_(cytGST):_Alpha-__Mu-__Pi"/>
    <property type="match status" value="2"/>
</dbReference>
<dbReference type="SFLD" id="SFLDS00019">
    <property type="entry name" value="Glutathione_Transferase_(cytos"/>
    <property type="match status" value="2"/>
</dbReference>